<dbReference type="OrthoDB" id="48317at2759"/>
<sequence>MGTSQDANIAWRPSRTHAKGAALGRFETVEGVRESPQSGKPCTRLELPLPNSPTSDGLPLLIYGRSNATGALVIQFAKASGLTVVMTASSRNFDNVKSLGADGGFDYMADTNIEDIHTVAALGDQGFYLALRMHPEEFVAEINERATHKTTLAYTAIGEAFQFGPYTFRENPGDLAFARDFWILGEKLITEGKIRVHRPKINAHGTGLTAVLRGLEDVGGGL</sequence>
<evidence type="ECO:0000256" key="1">
    <source>
        <dbReference type="ARBA" id="ARBA00023002"/>
    </source>
</evidence>
<dbReference type="GO" id="GO:0016651">
    <property type="term" value="F:oxidoreductase activity, acting on NAD(P)H"/>
    <property type="evidence" value="ECO:0007669"/>
    <property type="project" value="InterPro"/>
</dbReference>
<evidence type="ECO:0000313" key="2">
    <source>
        <dbReference type="EMBL" id="KAH7160980.1"/>
    </source>
</evidence>
<dbReference type="InterPro" id="IPR036291">
    <property type="entry name" value="NAD(P)-bd_dom_sf"/>
</dbReference>
<keyword evidence="1" id="KW-0560">Oxidoreductase</keyword>
<protein>
    <submittedName>
        <fullName evidence="2">Uncharacterized protein</fullName>
    </submittedName>
</protein>
<dbReference type="PANTHER" id="PTHR45348:SF2">
    <property type="entry name" value="ZINC-TYPE ALCOHOL DEHYDROGENASE-LIKE PROTEIN C2E1P3.01"/>
    <property type="match status" value="1"/>
</dbReference>
<comment type="caution">
    <text evidence="2">The sequence shown here is derived from an EMBL/GenBank/DDBJ whole genome shotgun (WGS) entry which is preliminary data.</text>
</comment>
<accession>A0A9P9FDQ2</accession>
<dbReference type="Proteomes" id="UP000738349">
    <property type="component" value="Unassembled WGS sequence"/>
</dbReference>
<dbReference type="SUPFAM" id="SSF51735">
    <property type="entry name" value="NAD(P)-binding Rossmann-fold domains"/>
    <property type="match status" value="1"/>
</dbReference>
<keyword evidence="3" id="KW-1185">Reference proteome</keyword>
<dbReference type="Gene3D" id="3.40.50.720">
    <property type="entry name" value="NAD(P)-binding Rossmann-like Domain"/>
    <property type="match status" value="1"/>
</dbReference>
<evidence type="ECO:0000313" key="3">
    <source>
        <dbReference type="Proteomes" id="UP000738349"/>
    </source>
</evidence>
<dbReference type="AlphaFoldDB" id="A0A9P9FDQ2"/>
<dbReference type="InterPro" id="IPR047122">
    <property type="entry name" value="Trans-enoyl_RdTase-like"/>
</dbReference>
<organism evidence="2 3">
    <name type="scientific">Dactylonectria macrodidyma</name>
    <dbReference type="NCBI Taxonomy" id="307937"/>
    <lineage>
        <taxon>Eukaryota</taxon>
        <taxon>Fungi</taxon>
        <taxon>Dikarya</taxon>
        <taxon>Ascomycota</taxon>
        <taxon>Pezizomycotina</taxon>
        <taxon>Sordariomycetes</taxon>
        <taxon>Hypocreomycetidae</taxon>
        <taxon>Hypocreales</taxon>
        <taxon>Nectriaceae</taxon>
        <taxon>Dactylonectria</taxon>
    </lineage>
</organism>
<gene>
    <name evidence="2" type="ORF">EDB81DRAFT_755573</name>
</gene>
<proteinExistence type="predicted"/>
<dbReference type="EMBL" id="JAGMUV010000004">
    <property type="protein sequence ID" value="KAH7160980.1"/>
    <property type="molecule type" value="Genomic_DNA"/>
</dbReference>
<name>A0A9P9FDQ2_9HYPO</name>
<reference evidence="2" key="1">
    <citation type="journal article" date="2021" name="Nat. Commun.">
        <title>Genetic determinants of endophytism in the Arabidopsis root mycobiome.</title>
        <authorList>
            <person name="Mesny F."/>
            <person name="Miyauchi S."/>
            <person name="Thiergart T."/>
            <person name="Pickel B."/>
            <person name="Atanasova L."/>
            <person name="Karlsson M."/>
            <person name="Huettel B."/>
            <person name="Barry K.W."/>
            <person name="Haridas S."/>
            <person name="Chen C."/>
            <person name="Bauer D."/>
            <person name="Andreopoulos W."/>
            <person name="Pangilinan J."/>
            <person name="LaButti K."/>
            <person name="Riley R."/>
            <person name="Lipzen A."/>
            <person name="Clum A."/>
            <person name="Drula E."/>
            <person name="Henrissat B."/>
            <person name="Kohler A."/>
            <person name="Grigoriev I.V."/>
            <person name="Martin F.M."/>
            <person name="Hacquard S."/>
        </authorList>
    </citation>
    <scope>NUCLEOTIDE SEQUENCE</scope>
    <source>
        <strain evidence="2">MPI-CAGE-AT-0147</strain>
    </source>
</reference>
<dbReference type="PANTHER" id="PTHR45348">
    <property type="entry name" value="HYPOTHETICAL OXIDOREDUCTASE (EUROFUNG)"/>
    <property type="match status" value="1"/>
</dbReference>